<dbReference type="EMBL" id="CAMXCT010001013">
    <property type="protein sequence ID" value="CAI3985740.1"/>
    <property type="molecule type" value="Genomic_DNA"/>
</dbReference>
<evidence type="ECO:0000313" key="1">
    <source>
        <dbReference type="EMBL" id="CAI3985740.1"/>
    </source>
</evidence>
<dbReference type="EMBL" id="CAMXCT030001013">
    <property type="protein sequence ID" value="CAL4773052.1"/>
    <property type="molecule type" value="Genomic_DNA"/>
</dbReference>
<accession>A0A9P1C610</accession>
<reference evidence="1" key="1">
    <citation type="submission" date="2022-10" db="EMBL/GenBank/DDBJ databases">
        <authorList>
            <person name="Chen Y."/>
            <person name="Dougan E. K."/>
            <person name="Chan C."/>
            <person name="Rhodes N."/>
            <person name="Thang M."/>
        </authorList>
    </citation>
    <scope>NUCLEOTIDE SEQUENCE</scope>
</reference>
<proteinExistence type="predicted"/>
<dbReference type="EMBL" id="CAMXCT020001013">
    <property type="protein sequence ID" value="CAL1139115.1"/>
    <property type="molecule type" value="Genomic_DNA"/>
</dbReference>
<protein>
    <submittedName>
        <fullName evidence="1">Uncharacterized protein</fullName>
    </submittedName>
</protein>
<name>A0A9P1C610_9DINO</name>
<keyword evidence="3" id="KW-1185">Reference proteome</keyword>
<comment type="caution">
    <text evidence="1">The sequence shown here is derived from an EMBL/GenBank/DDBJ whole genome shotgun (WGS) entry which is preliminary data.</text>
</comment>
<sequence length="93" mass="10946">MFADLQFWRLQLKELLTPWAPPQLLACHVATRCKELDLQQIALLEDNRRNLAEINRLRQAVSLLHNKLEVSDTRSVQNMQKQAEVLEKLRSLR</sequence>
<dbReference type="AlphaFoldDB" id="A0A9P1C610"/>
<dbReference type="OrthoDB" id="10489019at2759"/>
<organism evidence="1">
    <name type="scientific">Cladocopium goreaui</name>
    <dbReference type="NCBI Taxonomy" id="2562237"/>
    <lineage>
        <taxon>Eukaryota</taxon>
        <taxon>Sar</taxon>
        <taxon>Alveolata</taxon>
        <taxon>Dinophyceae</taxon>
        <taxon>Suessiales</taxon>
        <taxon>Symbiodiniaceae</taxon>
        <taxon>Cladocopium</taxon>
    </lineage>
</organism>
<evidence type="ECO:0000313" key="2">
    <source>
        <dbReference type="EMBL" id="CAL4773052.1"/>
    </source>
</evidence>
<gene>
    <name evidence="1" type="ORF">C1SCF055_LOCUS13157</name>
</gene>
<dbReference type="Proteomes" id="UP001152797">
    <property type="component" value="Unassembled WGS sequence"/>
</dbReference>
<evidence type="ECO:0000313" key="3">
    <source>
        <dbReference type="Proteomes" id="UP001152797"/>
    </source>
</evidence>
<reference evidence="2 3" key="2">
    <citation type="submission" date="2024-05" db="EMBL/GenBank/DDBJ databases">
        <authorList>
            <person name="Chen Y."/>
            <person name="Shah S."/>
            <person name="Dougan E. K."/>
            <person name="Thang M."/>
            <person name="Chan C."/>
        </authorList>
    </citation>
    <scope>NUCLEOTIDE SEQUENCE [LARGE SCALE GENOMIC DNA]</scope>
</reference>